<keyword evidence="10 14" id="KW-0408">Iron</keyword>
<dbReference type="EC" id="2.5.1.72" evidence="4 14"/>
<feature type="binding site" evidence="14">
    <location>
        <position position="157"/>
    </location>
    <ligand>
        <name>iminosuccinate</name>
        <dbReference type="ChEBI" id="CHEBI:77875"/>
    </ligand>
</feature>
<evidence type="ECO:0000256" key="12">
    <source>
        <dbReference type="ARBA" id="ARBA00050125"/>
    </source>
</evidence>
<keyword evidence="6 14" id="KW-0963">Cytoplasm</keyword>
<dbReference type="GO" id="GO:0005829">
    <property type="term" value="C:cytosol"/>
    <property type="evidence" value="ECO:0007669"/>
    <property type="project" value="TreeGrafter"/>
</dbReference>
<comment type="pathway">
    <text evidence="3 14">Cofactor biosynthesis; NAD(+) biosynthesis; quinolinate from iminoaspartate: step 1/1.</text>
</comment>
<feature type="binding site" evidence="14">
    <location>
        <position position="244"/>
    </location>
    <ligand>
        <name>iminosuccinate</name>
        <dbReference type="ChEBI" id="CHEBI:77875"/>
    </ligand>
</feature>
<dbReference type="UniPathway" id="UPA00253">
    <property type="reaction ID" value="UER00327"/>
</dbReference>
<feature type="binding site" evidence="14">
    <location>
        <position position="69"/>
    </location>
    <ligand>
        <name>iminosuccinate</name>
        <dbReference type="ChEBI" id="CHEBI:77875"/>
    </ligand>
</feature>
<keyword evidence="5 14" id="KW-0004">4Fe-4S</keyword>
<dbReference type="GO" id="GO:0008987">
    <property type="term" value="F:quinolinate synthetase A activity"/>
    <property type="evidence" value="ECO:0007669"/>
    <property type="project" value="UniProtKB-UniRule"/>
</dbReference>
<dbReference type="NCBIfam" id="NF006877">
    <property type="entry name" value="PRK09375.1-1"/>
    <property type="match status" value="1"/>
</dbReference>
<dbReference type="InterPro" id="IPR003473">
    <property type="entry name" value="NadA"/>
</dbReference>
<comment type="catalytic activity">
    <reaction evidence="12">
        <text>iminosuccinate + dihydroxyacetone phosphate = quinolinate + phosphate + 2 H2O + H(+)</text>
        <dbReference type="Rhea" id="RHEA:25888"/>
        <dbReference type="ChEBI" id="CHEBI:15377"/>
        <dbReference type="ChEBI" id="CHEBI:15378"/>
        <dbReference type="ChEBI" id="CHEBI:29959"/>
        <dbReference type="ChEBI" id="CHEBI:43474"/>
        <dbReference type="ChEBI" id="CHEBI:57642"/>
        <dbReference type="ChEBI" id="CHEBI:77875"/>
        <dbReference type="EC" id="2.5.1.72"/>
    </reaction>
    <physiologicalReaction direction="left-to-right" evidence="12">
        <dbReference type="Rhea" id="RHEA:25889"/>
    </physiologicalReaction>
</comment>
<accession>Q9L559</accession>
<dbReference type="GO" id="GO:0051539">
    <property type="term" value="F:4 iron, 4 sulfur cluster binding"/>
    <property type="evidence" value="ECO:0007669"/>
    <property type="project" value="UniProtKB-KW"/>
</dbReference>
<proteinExistence type="inferred from homology"/>
<evidence type="ECO:0000256" key="14">
    <source>
        <dbReference type="HAMAP-Rule" id="MF_00567"/>
    </source>
</evidence>
<evidence type="ECO:0000256" key="9">
    <source>
        <dbReference type="ARBA" id="ARBA00022723"/>
    </source>
</evidence>
<sequence length="359" mass="39016">MTQISERLLVQAHLDANQPKPLTAEEEAYYRSAIAAELKAQDAVLVAHFYCDPVIQALAEETGGCVSDSLEMARFGNAHPAKTVVVAGVKFMGETAKILNPEKRVLMPTLEATCSLDLGCPVDEFSAFCDQHPERTVVVYANTSAAVKARADWVVTSSCALEIVESLMDNGETIIWGPDKHLGTYIQRKTGADMLLWDGACIVHEEFKSKQLEDMKALYPDAAILVHPESPTSVIELADAVGSTSQLIAAAQSLPNKTLIVATDRGIFYKMQQLCPDKVFIEAPTAGNGAACRSCAHCPWMAMNTLERTLKSLKEGTNEIFVDPALIPQAIRPLKRMLDFTQAARMKLAGNALSEPPLL</sequence>
<evidence type="ECO:0000256" key="5">
    <source>
        <dbReference type="ARBA" id="ARBA00022485"/>
    </source>
</evidence>
<dbReference type="EMBL" id="AF257101">
    <property type="protein sequence ID" value="AAF72624.2"/>
    <property type="molecule type" value="Genomic_DNA"/>
</dbReference>
<dbReference type="NCBIfam" id="NF006878">
    <property type="entry name" value="PRK09375.1-2"/>
    <property type="match status" value="1"/>
</dbReference>
<dbReference type="Pfam" id="PF02445">
    <property type="entry name" value="NadA"/>
    <property type="match status" value="1"/>
</dbReference>
<comment type="cofactor">
    <cofactor evidence="14">
        <name>[4Fe-4S] cluster</name>
        <dbReference type="ChEBI" id="CHEBI:49883"/>
    </cofactor>
    <text evidence="14">Binds 1 [4Fe-4S] cluster per subunit.</text>
</comment>
<dbReference type="GO" id="GO:0046872">
    <property type="term" value="F:metal ion binding"/>
    <property type="evidence" value="ECO:0007669"/>
    <property type="project" value="UniProtKB-KW"/>
</dbReference>
<feature type="binding site" evidence="14">
    <location>
        <position position="114"/>
    </location>
    <ligand>
        <name>[4Fe-4S] cluster</name>
        <dbReference type="ChEBI" id="CHEBI:49883"/>
    </ligand>
</feature>
<evidence type="ECO:0000256" key="1">
    <source>
        <dbReference type="ARBA" id="ARBA00003791"/>
    </source>
</evidence>
<evidence type="ECO:0000256" key="4">
    <source>
        <dbReference type="ARBA" id="ARBA00012669"/>
    </source>
</evidence>
<dbReference type="Gene3D" id="3.40.50.10800">
    <property type="entry name" value="NadA-like"/>
    <property type="match status" value="3"/>
</dbReference>
<dbReference type="InterPro" id="IPR036094">
    <property type="entry name" value="NadA_sf"/>
</dbReference>
<dbReference type="NCBIfam" id="TIGR00550">
    <property type="entry name" value="nadA"/>
    <property type="match status" value="1"/>
</dbReference>
<keyword evidence="7 14" id="KW-0662">Pyridine nucleotide biosynthesis</keyword>
<evidence type="ECO:0000313" key="15">
    <source>
        <dbReference type="EMBL" id="AAF72624.2"/>
    </source>
</evidence>
<dbReference type="HAMAP" id="MF_00567">
    <property type="entry name" value="NadA_type1"/>
    <property type="match status" value="1"/>
</dbReference>
<gene>
    <name evidence="14 15" type="primary">nadA</name>
</gene>
<evidence type="ECO:0000256" key="10">
    <source>
        <dbReference type="ARBA" id="ARBA00023004"/>
    </source>
</evidence>
<evidence type="ECO:0000256" key="3">
    <source>
        <dbReference type="ARBA" id="ARBA00005065"/>
    </source>
</evidence>
<dbReference type="GO" id="GO:0034628">
    <property type="term" value="P:'de novo' NAD+ biosynthetic process from L-aspartate"/>
    <property type="evidence" value="ECO:0007669"/>
    <property type="project" value="TreeGrafter"/>
</dbReference>
<feature type="binding site" evidence="14">
    <location>
        <position position="201"/>
    </location>
    <ligand>
        <name>[4Fe-4S] cluster</name>
        <dbReference type="ChEBI" id="CHEBI:49883"/>
    </ligand>
</feature>
<dbReference type="AlphaFoldDB" id="Q9L559"/>
<evidence type="ECO:0000256" key="13">
    <source>
        <dbReference type="ARBA" id="ARBA00073059"/>
    </source>
</evidence>
<reference evidence="15" key="2">
    <citation type="journal article" date="2005" name="Curr. Microbiol.">
        <title>The nadA gene of Pseudomonas fluorescens PGPR strain 267.1.</title>
        <authorList>
            <person name="Marek-Kozaczuk M."/>
            <person name="Rogalski J."/>
            <person name="Skorupska A."/>
        </authorList>
    </citation>
    <scope>NUCLEOTIDE SEQUENCE</scope>
    <source>
        <strain evidence="15">267</strain>
    </source>
</reference>
<dbReference type="PANTHER" id="PTHR30573">
    <property type="entry name" value="QUINOLINATE SYNTHETASE A"/>
    <property type="match status" value="1"/>
</dbReference>
<feature type="binding site" evidence="14">
    <location>
        <begin position="227"/>
        <end position="229"/>
    </location>
    <ligand>
        <name>iminosuccinate</name>
        <dbReference type="ChEBI" id="CHEBI:77875"/>
    </ligand>
</feature>
<feature type="binding site" evidence="14">
    <location>
        <position position="298"/>
    </location>
    <ligand>
        <name>[4Fe-4S] cluster</name>
        <dbReference type="ChEBI" id="CHEBI:49883"/>
    </ligand>
</feature>
<keyword evidence="9 14" id="KW-0479">Metal-binding</keyword>
<name>Q9L559_PSEFL</name>
<dbReference type="InterPro" id="IPR023513">
    <property type="entry name" value="Quinolinate_synth_A_type1"/>
</dbReference>
<keyword evidence="11 14" id="KW-0411">Iron-sulfur</keyword>
<organism evidence="15">
    <name type="scientific">Pseudomonas fluorescens</name>
    <dbReference type="NCBI Taxonomy" id="294"/>
    <lineage>
        <taxon>Bacteria</taxon>
        <taxon>Pseudomonadati</taxon>
        <taxon>Pseudomonadota</taxon>
        <taxon>Gammaproteobacteria</taxon>
        <taxon>Pseudomonadales</taxon>
        <taxon>Pseudomonadaceae</taxon>
        <taxon>Pseudomonas</taxon>
    </lineage>
</organism>
<dbReference type="FunFam" id="3.40.50.10800:FF:000001">
    <property type="entry name" value="Quinolinate synthase A"/>
    <property type="match status" value="1"/>
</dbReference>
<evidence type="ECO:0000256" key="6">
    <source>
        <dbReference type="ARBA" id="ARBA00022490"/>
    </source>
</evidence>
<comment type="subcellular location">
    <subcellularLocation>
        <location evidence="2 14">Cytoplasm</location>
    </subcellularLocation>
</comment>
<comment type="similarity">
    <text evidence="14">Belongs to the quinolinate synthase family. Type 1 subfamily.</text>
</comment>
<dbReference type="SUPFAM" id="SSF142754">
    <property type="entry name" value="NadA-like"/>
    <property type="match status" value="1"/>
</dbReference>
<dbReference type="FunFam" id="3.40.50.10800:FF:000003">
    <property type="entry name" value="Quinolinate synthase A"/>
    <property type="match status" value="1"/>
</dbReference>
<dbReference type="PANTHER" id="PTHR30573:SF0">
    <property type="entry name" value="QUINOLINATE SYNTHASE, CHLOROPLASTIC"/>
    <property type="match status" value="1"/>
</dbReference>
<comment type="function">
    <text evidence="1 14">Catalyzes the condensation of iminoaspartate with dihydroxyacetone phosphate to form quinolinate.</text>
</comment>
<evidence type="ECO:0000256" key="11">
    <source>
        <dbReference type="ARBA" id="ARBA00023014"/>
    </source>
</evidence>
<keyword evidence="8 14" id="KW-0808">Transferase</keyword>
<evidence type="ECO:0000256" key="7">
    <source>
        <dbReference type="ARBA" id="ARBA00022642"/>
    </source>
</evidence>
<feature type="binding site" evidence="14">
    <location>
        <position position="48"/>
    </location>
    <ligand>
        <name>iminosuccinate</name>
        <dbReference type="ChEBI" id="CHEBI:77875"/>
    </ligand>
</feature>
<feature type="binding site" evidence="14">
    <location>
        <begin position="140"/>
        <end position="142"/>
    </location>
    <ligand>
        <name>iminosuccinate</name>
        <dbReference type="ChEBI" id="CHEBI:77875"/>
    </ligand>
</feature>
<evidence type="ECO:0000256" key="8">
    <source>
        <dbReference type="ARBA" id="ARBA00022679"/>
    </source>
</evidence>
<protein>
    <recommendedName>
        <fullName evidence="13 14">Quinolinate synthase</fullName>
        <ecNumber evidence="4 14">2.5.1.72</ecNumber>
    </recommendedName>
</protein>
<evidence type="ECO:0000256" key="2">
    <source>
        <dbReference type="ARBA" id="ARBA00004496"/>
    </source>
</evidence>
<reference evidence="15" key="1">
    <citation type="submission" date="2002-09" db="EMBL/GenBank/DDBJ databases">
        <authorList>
            <person name="Marek-Kozaczuk M.M."/>
            <person name="Skorupska A.M."/>
        </authorList>
    </citation>
    <scope>NUCLEOTIDE SEQUENCE</scope>
    <source>
        <strain evidence="15">267</strain>
    </source>
</reference>